<feature type="domain" description="Tripartite ATP-independent periplasmic transporters DctQ component" evidence="10">
    <location>
        <begin position="26"/>
        <end position="158"/>
    </location>
</feature>
<dbReference type="PANTHER" id="PTHR35011">
    <property type="entry name" value="2,3-DIKETO-L-GULONATE TRAP TRANSPORTER SMALL PERMEASE PROTEIN YIAM"/>
    <property type="match status" value="1"/>
</dbReference>
<feature type="transmembrane region" description="Helical" evidence="9">
    <location>
        <begin position="131"/>
        <end position="152"/>
    </location>
</feature>
<evidence type="ECO:0000256" key="9">
    <source>
        <dbReference type="SAM" id="Phobius"/>
    </source>
</evidence>
<evidence type="ECO:0000256" key="6">
    <source>
        <dbReference type="ARBA" id="ARBA00022989"/>
    </source>
</evidence>
<keyword evidence="12" id="KW-1185">Reference proteome</keyword>
<dbReference type="InterPro" id="IPR055348">
    <property type="entry name" value="DctQ"/>
</dbReference>
<evidence type="ECO:0000256" key="5">
    <source>
        <dbReference type="ARBA" id="ARBA00022692"/>
    </source>
</evidence>
<protein>
    <submittedName>
        <fullName evidence="11">TRAP transporter small permease</fullName>
    </submittedName>
</protein>
<gene>
    <name evidence="11" type="ORF">CWS20_24915</name>
</gene>
<organism evidence="11 12">
    <name type="scientific">Cytobacillus horneckiae</name>
    <dbReference type="NCBI Taxonomy" id="549687"/>
    <lineage>
        <taxon>Bacteria</taxon>
        <taxon>Bacillati</taxon>
        <taxon>Bacillota</taxon>
        <taxon>Bacilli</taxon>
        <taxon>Bacillales</taxon>
        <taxon>Bacillaceae</taxon>
        <taxon>Cytobacillus</taxon>
    </lineage>
</organism>
<dbReference type="Pfam" id="PF04290">
    <property type="entry name" value="DctQ"/>
    <property type="match status" value="1"/>
</dbReference>
<evidence type="ECO:0000256" key="3">
    <source>
        <dbReference type="ARBA" id="ARBA00022475"/>
    </source>
</evidence>
<accession>A0A2N0Z9T9</accession>
<dbReference type="InterPro" id="IPR007387">
    <property type="entry name" value="TRAP_DctQ"/>
</dbReference>
<comment type="caution">
    <text evidence="11">The sequence shown here is derived from an EMBL/GenBank/DDBJ whole genome shotgun (WGS) entry which is preliminary data.</text>
</comment>
<evidence type="ECO:0000256" key="1">
    <source>
        <dbReference type="ARBA" id="ARBA00004429"/>
    </source>
</evidence>
<reference evidence="11 12" key="1">
    <citation type="journal article" date="2010" name="Int. J. Syst. Evol. Microbiol.">
        <title>Bacillus horneckiae sp. nov., isolated from a spacecraft-assembly clean room.</title>
        <authorList>
            <person name="Vaishampayan P."/>
            <person name="Probst A."/>
            <person name="Krishnamurthi S."/>
            <person name="Ghosh S."/>
            <person name="Osman S."/>
            <person name="McDowall A."/>
            <person name="Ruckmani A."/>
            <person name="Mayilraj S."/>
            <person name="Venkateswaran K."/>
        </authorList>
    </citation>
    <scope>NUCLEOTIDE SEQUENCE [LARGE SCALE GENOMIC DNA]</scope>
    <source>
        <strain evidence="12">1PO1SC</strain>
    </source>
</reference>
<dbReference type="AlphaFoldDB" id="A0A2N0Z9T9"/>
<evidence type="ECO:0000313" key="12">
    <source>
        <dbReference type="Proteomes" id="UP000233343"/>
    </source>
</evidence>
<comment type="subcellular location">
    <subcellularLocation>
        <location evidence="1">Cell inner membrane</location>
        <topology evidence="1">Multi-pass membrane protein</topology>
    </subcellularLocation>
</comment>
<feature type="transmembrane region" description="Helical" evidence="9">
    <location>
        <begin position="14"/>
        <end position="32"/>
    </location>
</feature>
<evidence type="ECO:0000313" key="11">
    <source>
        <dbReference type="EMBL" id="PKG26278.1"/>
    </source>
</evidence>
<evidence type="ECO:0000256" key="2">
    <source>
        <dbReference type="ARBA" id="ARBA00022448"/>
    </source>
</evidence>
<keyword evidence="5 9" id="KW-0812">Transmembrane</keyword>
<evidence type="ECO:0000256" key="7">
    <source>
        <dbReference type="ARBA" id="ARBA00023136"/>
    </source>
</evidence>
<evidence type="ECO:0000259" key="10">
    <source>
        <dbReference type="Pfam" id="PF04290"/>
    </source>
</evidence>
<keyword evidence="6 9" id="KW-1133">Transmembrane helix</keyword>
<keyword evidence="3" id="KW-1003">Cell membrane</keyword>
<dbReference type="GO" id="GO:0005886">
    <property type="term" value="C:plasma membrane"/>
    <property type="evidence" value="ECO:0007669"/>
    <property type="project" value="UniProtKB-SubCell"/>
</dbReference>
<evidence type="ECO:0000256" key="4">
    <source>
        <dbReference type="ARBA" id="ARBA00022519"/>
    </source>
</evidence>
<name>A0A2N0Z9T9_9BACI</name>
<keyword evidence="7 9" id="KW-0472">Membrane</keyword>
<comment type="similarity">
    <text evidence="8">Belongs to the TRAP transporter small permease family.</text>
</comment>
<evidence type="ECO:0000256" key="8">
    <source>
        <dbReference type="ARBA" id="ARBA00038436"/>
    </source>
</evidence>
<keyword evidence="4" id="KW-0997">Cell inner membrane</keyword>
<feature type="transmembrane region" description="Helical" evidence="9">
    <location>
        <begin position="89"/>
        <end position="111"/>
    </location>
</feature>
<proteinExistence type="inferred from homology"/>
<dbReference type="Proteomes" id="UP000233343">
    <property type="component" value="Unassembled WGS sequence"/>
</dbReference>
<keyword evidence="2" id="KW-0813">Transport</keyword>
<sequence length="175" mass="19959">MKKFKAGFEFVEKIIFNAGAVVLCIMMIWIFLDVLFRFTMNKPIPGTVELTGEYLMVLIVYLGLSYTLKHDGHVKVVFLYDKFNDQWKMRTTFITNLLATISLLFIAALNFNEFFVYLQYDLRSVGILSYPLAPALLIICLGSLLLSVRLIINMIDIVTEKKAPVHSSISEGESM</sequence>
<dbReference type="RefSeq" id="WP_066193515.1">
    <property type="nucleotide sequence ID" value="NZ_JARMMB010000012.1"/>
</dbReference>
<feature type="transmembrane region" description="Helical" evidence="9">
    <location>
        <begin position="52"/>
        <end position="68"/>
    </location>
</feature>
<dbReference type="EMBL" id="PISD01000074">
    <property type="protein sequence ID" value="PKG26278.1"/>
    <property type="molecule type" value="Genomic_DNA"/>
</dbReference>